<dbReference type="AlphaFoldDB" id="A0A090S200"/>
<keyword evidence="1" id="KW-1133">Transmembrane helix</keyword>
<proteinExistence type="predicted"/>
<keyword evidence="1" id="KW-0812">Transmembrane</keyword>
<organism evidence="2 3">
    <name type="scientific">Vibrio maritimus</name>
    <dbReference type="NCBI Taxonomy" id="990268"/>
    <lineage>
        <taxon>Bacteria</taxon>
        <taxon>Pseudomonadati</taxon>
        <taxon>Pseudomonadota</taxon>
        <taxon>Gammaproteobacteria</taxon>
        <taxon>Vibrionales</taxon>
        <taxon>Vibrionaceae</taxon>
        <taxon>Vibrio</taxon>
    </lineage>
</organism>
<keyword evidence="3" id="KW-1185">Reference proteome</keyword>
<reference evidence="2 3" key="2">
    <citation type="submission" date="2014-09" db="EMBL/GenBank/DDBJ databases">
        <authorList>
            <consortium name="NBRP consortium"/>
            <person name="Sawabe T."/>
            <person name="Meirelles P."/>
            <person name="Nakanishi M."/>
            <person name="Sayaka M."/>
            <person name="Hattori M."/>
            <person name="Ohkuma M."/>
        </authorList>
    </citation>
    <scope>NUCLEOTIDE SEQUENCE [LARGE SCALE GENOMIC DNA]</scope>
    <source>
        <strain evidence="3">JCM19235</strain>
    </source>
</reference>
<protein>
    <submittedName>
        <fullName evidence="2">Phosphate transport system permease protein PstA</fullName>
    </submittedName>
</protein>
<keyword evidence="1" id="KW-0472">Membrane</keyword>
<comment type="caution">
    <text evidence="2">The sequence shown here is derived from an EMBL/GenBank/DDBJ whole genome shotgun (WGS) entry which is preliminary data.</text>
</comment>
<evidence type="ECO:0000313" key="3">
    <source>
        <dbReference type="Proteomes" id="UP000029228"/>
    </source>
</evidence>
<reference evidence="2 3" key="1">
    <citation type="submission" date="2014-09" db="EMBL/GenBank/DDBJ databases">
        <title>Vibrio maritimus JCM 19235. (C45) whole genome shotgun sequence.</title>
        <authorList>
            <person name="Sawabe T."/>
            <person name="Meirelles P."/>
            <person name="Nakanishi M."/>
            <person name="Sayaka M."/>
            <person name="Hattori M."/>
            <person name="Ohkuma M."/>
        </authorList>
    </citation>
    <scope>NUCLEOTIDE SEQUENCE [LARGE SCALE GENOMIC DNA]</scope>
    <source>
        <strain evidence="3">JCM19235</strain>
    </source>
</reference>
<dbReference type="Proteomes" id="UP000029228">
    <property type="component" value="Unassembled WGS sequence"/>
</dbReference>
<evidence type="ECO:0000256" key="1">
    <source>
        <dbReference type="SAM" id="Phobius"/>
    </source>
</evidence>
<feature type="transmembrane region" description="Helical" evidence="1">
    <location>
        <begin position="12"/>
        <end position="33"/>
    </location>
</feature>
<sequence length="157" mass="17908">MFKWLKSGAPWVWLTGGAVSISLISVLGLLLLIGWRGLTYFWPAPLYQWQDDNGSALIGQVYSKTWVPTYNIPNANELLPQEVLEAGKVERYSIKIANRDLYGIDFVSLLSSELHQQQTPSDLVVIERTRGGDFFGRILALKVRRVRLIRRWKACSE</sequence>
<dbReference type="EMBL" id="BBMR01000009">
    <property type="protein sequence ID" value="GAL21571.1"/>
    <property type="molecule type" value="Genomic_DNA"/>
</dbReference>
<name>A0A090S200_9VIBR</name>
<gene>
    <name evidence="2" type="ORF">JCM19235_1393</name>
</gene>
<dbReference type="STRING" id="990268.JCM19235_1393"/>
<evidence type="ECO:0000313" key="2">
    <source>
        <dbReference type="EMBL" id="GAL21571.1"/>
    </source>
</evidence>
<accession>A0A090S200</accession>